<dbReference type="HOGENOM" id="CLU_2605993_0_0_1"/>
<reference evidence="2" key="1">
    <citation type="journal article" date="2012" name="PLoS Genet.">
        <title>The genomes of the fungal plant pathogens Cladosporium fulvum and Dothistroma septosporum reveal adaptation to different hosts and lifestyles but also signatures of common ancestry.</title>
        <authorList>
            <person name="de Wit P.J.G.M."/>
            <person name="van der Burgt A."/>
            <person name="Oekmen B."/>
            <person name="Stergiopoulos I."/>
            <person name="Abd-Elsalam K.A."/>
            <person name="Aerts A.L."/>
            <person name="Bahkali A.H."/>
            <person name="Beenen H.G."/>
            <person name="Chettri P."/>
            <person name="Cox M.P."/>
            <person name="Datema E."/>
            <person name="de Vries R.P."/>
            <person name="Dhillon B."/>
            <person name="Ganley A.R."/>
            <person name="Griffiths S.A."/>
            <person name="Guo Y."/>
            <person name="Hamelin R.C."/>
            <person name="Henrissat B."/>
            <person name="Kabir M.S."/>
            <person name="Jashni M.K."/>
            <person name="Kema G."/>
            <person name="Klaubauf S."/>
            <person name="Lapidus A."/>
            <person name="Levasseur A."/>
            <person name="Lindquist E."/>
            <person name="Mehrabi R."/>
            <person name="Ohm R.A."/>
            <person name="Owen T.J."/>
            <person name="Salamov A."/>
            <person name="Schwelm A."/>
            <person name="Schijlen E."/>
            <person name="Sun H."/>
            <person name="van den Burg H.A."/>
            <person name="van Ham R.C.H.J."/>
            <person name="Zhang S."/>
            <person name="Goodwin S.B."/>
            <person name="Grigoriev I.V."/>
            <person name="Collemare J."/>
            <person name="Bradshaw R.E."/>
        </authorList>
    </citation>
    <scope>NUCLEOTIDE SEQUENCE [LARGE SCALE GENOMIC DNA]</scope>
    <source>
        <strain evidence="2">NZE10 / CBS 128990</strain>
    </source>
</reference>
<evidence type="ECO:0000313" key="1">
    <source>
        <dbReference type="EMBL" id="EME39751.1"/>
    </source>
</evidence>
<dbReference type="EMBL" id="KB446544">
    <property type="protein sequence ID" value="EME39751.1"/>
    <property type="molecule type" value="Genomic_DNA"/>
</dbReference>
<keyword evidence="2" id="KW-1185">Reference proteome</keyword>
<name>N1PEQ9_DOTSN</name>
<evidence type="ECO:0000313" key="2">
    <source>
        <dbReference type="Proteomes" id="UP000016933"/>
    </source>
</evidence>
<gene>
    <name evidence="1" type="ORF">DOTSEDRAFT_74601</name>
</gene>
<organism evidence="1 2">
    <name type="scientific">Dothistroma septosporum (strain NZE10 / CBS 128990)</name>
    <name type="common">Red band needle blight fungus</name>
    <name type="synonym">Mycosphaerella pini</name>
    <dbReference type="NCBI Taxonomy" id="675120"/>
    <lineage>
        <taxon>Eukaryota</taxon>
        <taxon>Fungi</taxon>
        <taxon>Dikarya</taxon>
        <taxon>Ascomycota</taxon>
        <taxon>Pezizomycotina</taxon>
        <taxon>Dothideomycetes</taxon>
        <taxon>Dothideomycetidae</taxon>
        <taxon>Mycosphaerellales</taxon>
        <taxon>Mycosphaerellaceae</taxon>
        <taxon>Dothistroma</taxon>
    </lineage>
</organism>
<reference evidence="1 2" key="2">
    <citation type="journal article" date="2012" name="PLoS Pathog.">
        <title>Diverse lifestyles and strategies of plant pathogenesis encoded in the genomes of eighteen Dothideomycetes fungi.</title>
        <authorList>
            <person name="Ohm R.A."/>
            <person name="Feau N."/>
            <person name="Henrissat B."/>
            <person name="Schoch C.L."/>
            <person name="Horwitz B.A."/>
            <person name="Barry K.W."/>
            <person name="Condon B.J."/>
            <person name="Copeland A.C."/>
            <person name="Dhillon B."/>
            <person name="Glaser F."/>
            <person name="Hesse C.N."/>
            <person name="Kosti I."/>
            <person name="LaButti K."/>
            <person name="Lindquist E.A."/>
            <person name="Lucas S."/>
            <person name="Salamov A.A."/>
            <person name="Bradshaw R.E."/>
            <person name="Ciuffetti L."/>
            <person name="Hamelin R.C."/>
            <person name="Kema G.H.J."/>
            <person name="Lawrence C."/>
            <person name="Scott J.A."/>
            <person name="Spatafora J.W."/>
            <person name="Turgeon B.G."/>
            <person name="de Wit P.J.G.M."/>
            <person name="Zhong S."/>
            <person name="Goodwin S.B."/>
            <person name="Grigoriev I.V."/>
        </authorList>
    </citation>
    <scope>NUCLEOTIDE SEQUENCE [LARGE SCALE GENOMIC DNA]</scope>
    <source>
        <strain evidence="2">NZE10 / CBS 128990</strain>
    </source>
</reference>
<protein>
    <submittedName>
        <fullName evidence="1">Uncharacterized protein</fullName>
    </submittedName>
</protein>
<accession>N1PEQ9</accession>
<sequence>MDSEVPLHAAYDAPPFLEESEGFFSTLEEPSEMRSSTVIDGYPHIDGYYWFGKLYLRCLLAEIVLRDTKVPLQGRAIDV</sequence>
<dbReference type="Proteomes" id="UP000016933">
    <property type="component" value="Unassembled WGS sequence"/>
</dbReference>
<dbReference type="AlphaFoldDB" id="N1PEQ9"/>
<proteinExistence type="predicted"/>